<evidence type="ECO:0000259" key="7">
    <source>
        <dbReference type="Pfam" id="PF00149"/>
    </source>
</evidence>
<keyword evidence="6" id="KW-0464">Manganese</keyword>
<proteinExistence type="predicted"/>
<dbReference type="Gene3D" id="3.60.21.10">
    <property type="match status" value="1"/>
</dbReference>
<evidence type="ECO:0000256" key="3">
    <source>
        <dbReference type="ARBA" id="ARBA00022723"/>
    </source>
</evidence>
<evidence type="ECO:0000256" key="1">
    <source>
        <dbReference type="ARBA" id="ARBA00022475"/>
    </source>
</evidence>
<protein>
    <recommendedName>
        <fullName evidence="7">Calcineurin-like phosphoesterase domain-containing protein</fullName>
    </recommendedName>
</protein>
<keyword evidence="3" id="KW-0479">Metal-binding</keyword>
<feature type="domain" description="Calcineurin-like phosphoesterase" evidence="7">
    <location>
        <begin position="4"/>
        <end position="197"/>
    </location>
</feature>
<keyword evidence="1" id="KW-1003">Cell membrane</keyword>
<name>A0A235BXB4_UNCW3</name>
<dbReference type="CDD" id="cd07398">
    <property type="entry name" value="MPP_YbbF-LpxH"/>
    <property type="match status" value="1"/>
</dbReference>
<dbReference type="PANTHER" id="PTHR34990">
    <property type="entry name" value="UDP-2,3-DIACYLGLUCOSAMINE HYDROLASE-RELATED"/>
    <property type="match status" value="1"/>
</dbReference>
<accession>A0A235BXB4</accession>
<evidence type="ECO:0000256" key="6">
    <source>
        <dbReference type="ARBA" id="ARBA00023211"/>
    </source>
</evidence>
<organism evidence="8 9">
    <name type="scientific">candidate division WOR-3 bacterium JGI_Cruoil_03_44_89</name>
    <dbReference type="NCBI Taxonomy" id="1973748"/>
    <lineage>
        <taxon>Bacteria</taxon>
        <taxon>Bacteria division WOR-3</taxon>
    </lineage>
</organism>
<reference evidence="8 9" key="1">
    <citation type="submission" date="2017-07" db="EMBL/GenBank/DDBJ databases">
        <title>Recovery of genomes from metagenomes via a dereplication, aggregation, and scoring strategy.</title>
        <authorList>
            <person name="Sieber C.M."/>
            <person name="Probst A.J."/>
            <person name="Sharrar A."/>
            <person name="Thomas B.C."/>
            <person name="Hess M."/>
            <person name="Tringe S.G."/>
            <person name="Banfield J.F."/>
        </authorList>
    </citation>
    <scope>NUCLEOTIDE SEQUENCE [LARGE SCALE GENOMIC DNA]</scope>
    <source>
        <strain evidence="8">JGI_Cruoil_03_44_89</strain>
    </source>
</reference>
<keyword evidence="2" id="KW-0997">Cell inner membrane</keyword>
<evidence type="ECO:0000256" key="4">
    <source>
        <dbReference type="ARBA" id="ARBA00022801"/>
    </source>
</evidence>
<dbReference type="InterPro" id="IPR004843">
    <property type="entry name" value="Calcineurin-like_PHP"/>
</dbReference>
<dbReference type="InterPro" id="IPR029052">
    <property type="entry name" value="Metallo-depent_PP-like"/>
</dbReference>
<gene>
    <name evidence="8" type="ORF">CH333_02260</name>
</gene>
<evidence type="ECO:0000256" key="2">
    <source>
        <dbReference type="ARBA" id="ARBA00022519"/>
    </source>
</evidence>
<dbReference type="AlphaFoldDB" id="A0A235BXB4"/>
<dbReference type="GO" id="GO:0009245">
    <property type="term" value="P:lipid A biosynthetic process"/>
    <property type="evidence" value="ECO:0007669"/>
    <property type="project" value="TreeGrafter"/>
</dbReference>
<evidence type="ECO:0000313" key="9">
    <source>
        <dbReference type="Proteomes" id="UP000215215"/>
    </source>
</evidence>
<dbReference type="EMBL" id="NOZQ01000045">
    <property type="protein sequence ID" value="OYD16891.1"/>
    <property type="molecule type" value="Genomic_DNA"/>
</dbReference>
<dbReference type="Proteomes" id="UP000215215">
    <property type="component" value="Unassembled WGS sequence"/>
</dbReference>
<dbReference type="Pfam" id="PF00149">
    <property type="entry name" value="Metallophos"/>
    <property type="match status" value="1"/>
</dbReference>
<dbReference type="GO" id="GO:0046872">
    <property type="term" value="F:metal ion binding"/>
    <property type="evidence" value="ECO:0007669"/>
    <property type="project" value="UniProtKB-KW"/>
</dbReference>
<dbReference type="SUPFAM" id="SSF56300">
    <property type="entry name" value="Metallo-dependent phosphatases"/>
    <property type="match status" value="1"/>
</dbReference>
<dbReference type="PANTHER" id="PTHR34990:SF1">
    <property type="entry name" value="UDP-2,3-DIACYLGLUCOSAMINE HYDROLASE"/>
    <property type="match status" value="1"/>
</dbReference>
<sequence length="232" mass="27390">MRDTIYFISDQHLGREKNEDKKIAKLFSFFDYIAARASALYIVGDFFDFYFEYETQIPKKYYEVFRRLSYLTDKHIQVHYFTGNHDFWLGSFFQSIGISVHKSAEIILLQGKRLYIAHGNGMISFDPMNLLLRSRAAMGLFYLLHPDLAYKIASFISKISRMNSKKKNIRWKKLYNIARDILKGDVDAVILGHIHIPIYIKLDGKDFILLGDWIEHFSYAVMRDGELCFHNW</sequence>
<keyword evidence="5" id="KW-0472">Membrane</keyword>
<dbReference type="GO" id="GO:0008758">
    <property type="term" value="F:UDP-2,3-diacylglucosamine hydrolase activity"/>
    <property type="evidence" value="ECO:0007669"/>
    <property type="project" value="TreeGrafter"/>
</dbReference>
<evidence type="ECO:0000313" key="8">
    <source>
        <dbReference type="EMBL" id="OYD16891.1"/>
    </source>
</evidence>
<comment type="caution">
    <text evidence="8">The sequence shown here is derived from an EMBL/GenBank/DDBJ whole genome shotgun (WGS) entry which is preliminary data.</text>
</comment>
<dbReference type="GO" id="GO:0016020">
    <property type="term" value="C:membrane"/>
    <property type="evidence" value="ECO:0007669"/>
    <property type="project" value="GOC"/>
</dbReference>
<dbReference type="InterPro" id="IPR043461">
    <property type="entry name" value="LpxH-like"/>
</dbReference>
<evidence type="ECO:0000256" key="5">
    <source>
        <dbReference type="ARBA" id="ARBA00023136"/>
    </source>
</evidence>
<keyword evidence="4" id="KW-0378">Hydrolase</keyword>